<gene>
    <name evidence="3" type="ordered locus">Nther_1380</name>
</gene>
<dbReference type="Proteomes" id="UP000001683">
    <property type="component" value="Chromosome"/>
</dbReference>
<comment type="similarity">
    <text evidence="1">Belongs to the DprA/Smf family.</text>
</comment>
<dbReference type="STRING" id="457570.Nther_1380"/>
<feature type="domain" description="Smf/DprA SLOG" evidence="2">
    <location>
        <begin position="74"/>
        <end position="278"/>
    </location>
</feature>
<dbReference type="PANTHER" id="PTHR43022">
    <property type="entry name" value="PROTEIN SMF"/>
    <property type="match status" value="1"/>
</dbReference>
<dbReference type="InParanoid" id="B2A332"/>
<keyword evidence="4" id="KW-1185">Reference proteome</keyword>
<dbReference type="RefSeq" id="WP_012447838.1">
    <property type="nucleotide sequence ID" value="NC_010718.1"/>
</dbReference>
<dbReference type="GO" id="GO:0009294">
    <property type="term" value="P:DNA-mediated transformation"/>
    <property type="evidence" value="ECO:0007669"/>
    <property type="project" value="InterPro"/>
</dbReference>
<dbReference type="Pfam" id="PF02481">
    <property type="entry name" value="DNA_processg_A"/>
    <property type="match status" value="1"/>
</dbReference>
<evidence type="ECO:0000313" key="4">
    <source>
        <dbReference type="Proteomes" id="UP000001683"/>
    </source>
</evidence>
<dbReference type="AlphaFoldDB" id="B2A332"/>
<dbReference type="NCBIfam" id="TIGR00732">
    <property type="entry name" value="dprA"/>
    <property type="match status" value="1"/>
</dbReference>
<reference evidence="3 4" key="1">
    <citation type="submission" date="2008-04" db="EMBL/GenBank/DDBJ databases">
        <title>Complete sequence of chromosome of Natranaerobius thermophilus JW/NM-WN-LF.</title>
        <authorList>
            <consortium name="US DOE Joint Genome Institute"/>
            <person name="Copeland A."/>
            <person name="Lucas S."/>
            <person name="Lapidus A."/>
            <person name="Glavina del Rio T."/>
            <person name="Dalin E."/>
            <person name="Tice H."/>
            <person name="Bruce D."/>
            <person name="Goodwin L."/>
            <person name="Pitluck S."/>
            <person name="Chertkov O."/>
            <person name="Brettin T."/>
            <person name="Detter J.C."/>
            <person name="Han C."/>
            <person name="Kuske C.R."/>
            <person name="Schmutz J."/>
            <person name="Larimer F."/>
            <person name="Land M."/>
            <person name="Hauser L."/>
            <person name="Kyrpides N."/>
            <person name="Lykidis A."/>
            <person name="Mesbah N.M."/>
            <person name="Wiegel J."/>
        </authorList>
    </citation>
    <scope>NUCLEOTIDE SEQUENCE [LARGE SCALE GENOMIC DNA]</scope>
    <source>
        <strain evidence="4">ATCC BAA-1301 / DSM 18059 / JW/NM-WN-LF</strain>
    </source>
</reference>
<dbReference type="FunCoup" id="B2A332">
    <property type="interactions" value="291"/>
</dbReference>
<dbReference type="Gene3D" id="3.40.50.450">
    <property type="match status" value="1"/>
</dbReference>
<protein>
    <submittedName>
        <fullName evidence="3">DNA protecting protein DprA</fullName>
    </submittedName>
</protein>
<dbReference type="eggNOG" id="COG0322">
    <property type="taxonomic scope" value="Bacteria"/>
</dbReference>
<dbReference type="Gene3D" id="1.10.10.10">
    <property type="entry name" value="Winged helix-like DNA-binding domain superfamily/Winged helix DNA-binding domain"/>
    <property type="match status" value="1"/>
</dbReference>
<dbReference type="eggNOG" id="COG0758">
    <property type="taxonomic scope" value="Bacteria"/>
</dbReference>
<dbReference type="SUPFAM" id="SSF47781">
    <property type="entry name" value="RuvA domain 2-like"/>
    <property type="match status" value="1"/>
</dbReference>
<dbReference type="InterPro" id="IPR010994">
    <property type="entry name" value="RuvA_2-like"/>
</dbReference>
<dbReference type="PANTHER" id="PTHR43022:SF1">
    <property type="entry name" value="PROTEIN SMF"/>
    <property type="match status" value="1"/>
</dbReference>
<dbReference type="SUPFAM" id="SSF102405">
    <property type="entry name" value="MCP/YpsA-like"/>
    <property type="match status" value="1"/>
</dbReference>
<dbReference type="OrthoDB" id="9785707at2"/>
<dbReference type="InterPro" id="IPR036388">
    <property type="entry name" value="WH-like_DNA-bd_sf"/>
</dbReference>
<reference evidence="3 4" key="2">
    <citation type="journal article" date="2011" name="J. Bacteriol.">
        <title>Complete genome sequence of the anaerobic, halophilic alkalithermophile Natranaerobius thermophilus JW/NM-WN-LF.</title>
        <authorList>
            <person name="Zhao B."/>
            <person name="Mesbah N.M."/>
            <person name="Dalin E."/>
            <person name="Goodwin L."/>
            <person name="Nolan M."/>
            <person name="Pitluck S."/>
            <person name="Chertkov O."/>
            <person name="Brettin T.S."/>
            <person name="Han J."/>
            <person name="Larimer F.W."/>
            <person name="Land M.L."/>
            <person name="Hauser L."/>
            <person name="Kyrpides N."/>
            <person name="Wiegel J."/>
        </authorList>
    </citation>
    <scope>NUCLEOTIDE SEQUENCE [LARGE SCALE GENOMIC DNA]</scope>
    <source>
        <strain evidence="4">ATCC BAA-1301 / DSM 18059 / JW/NM-WN-LF</strain>
    </source>
</reference>
<evidence type="ECO:0000259" key="2">
    <source>
        <dbReference type="Pfam" id="PF02481"/>
    </source>
</evidence>
<dbReference type="InterPro" id="IPR057666">
    <property type="entry name" value="DrpA_SLOG"/>
</dbReference>
<dbReference type="InterPro" id="IPR003488">
    <property type="entry name" value="DprA"/>
</dbReference>
<dbReference type="HOGENOM" id="CLU_029601_1_1_9"/>
<organism evidence="3 4">
    <name type="scientific">Natranaerobius thermophilus (strain ATCC BAA-1301 / DSM 18059 / JW/NM-WN-LF)</name>
    <dbReference type="NCBI Taxonomy" id="457570"/>
    <lineage>
        <taxon>Bacteria</taxon>
        <taxon>Bacillati</taxon>
        <taxon>Bacillota</taxon>
        <taxon>Clostridia</taxon>
        <taxon>Natranaerobiales</taxon>
        <taxon>Natranaerobiaceae</taxon>
        <taxon>Natranaerobius</taxon>
    </lineage>
</organism>
<dbReference type="KEGG" id="nth:Nther_1380"/>
<accession>B2A332</accession>
<dbReference type="EMBL" id="CP001034">
    <property type="protein sequence ID" value="ACB84963.1"/>
    <property type="molecule type" value="Genomic_DNA"/>
</dbReference>
<sequence length="349" mass="38784">MGLKLIPGLGNNRIKKLIQWFGCGEEVWNSSIENLLEVSGISYDLAENIVVHRSKIDLQKKVNEIMEQGIKIILPEEYPESLQEIYDSPVLLYAKGDVSLLNTRKLAVVGTRKITSYGDIVIKNIIPSVTRADITIVSGLAKGTDAKAHYRCLQEGGKTIAVLGNGLDIIYPPENRELYKQISEKGLLISEYPPELGPQKFHFPQRNRIISGLSEGVLVIEAPKKSGAMITAQLALDQNREVFAIPGNINNPCSQGCNALIAQGAKVVTDPDDILTEYNLTVNMLIEESKNRLSSSQKAILEKIPYYEISIDELLSSTNTDKDIYTCLLELELNGWIMRRLGGYVIRIK</sequence>
<name>B2A332_NATTJ</name>
<evidence type="ECO:0000313" key="3">
    <source>
        <dbReference type="EMBL" id="ACB84963.1"/>
    </source>
</evidence>
<proteinExistence type="inferred from homology"/>
<evidence type="ECO:0000256" key="1">
    <source>
        <dbReference type="ARBA" id="ARBA00006525"/>
    </source>
</evidence>